<dbReference type="GO" id="GO:0005886">
    <property type="term" value="C:plasma membrane"/>
    <property type="evidence" value="ECO:0007669"/>
    <property type="project" value="UniProtKB-SubCell"/>
</dbReference>
<evidence type="ECO:0000256" key="1">
    <source>
        <dbReference type="ARBA" id="ARBA00000085"/>
    </source>
</evidence>
<dbReference type="SMART" id="SM00304">
    <property type="entry name" value="HAMP"/>
    <property type="match status" value="1"/>
</dbReference>
<evidence type="ECO:0000256" key="9">
    <source>
        <dbReference type="ARBA" id="ARBA00022777"/>
    </source>
</evidence>
<evidence type="ECO:0000313" key="17">
    <source>
        <dbReference type="EMBL" id="KIL51506.1"/>
    </source>
</evidence>
<dbReference type="InterPro" id="IPR003661">
    <property type="entry name" value="HisK_dim/P_dom"/>
</dbReference>
<dbReference type="CDD" id="cd00082">
    <property type="entry name" value="HisKA"/>
    <property type="match status" value="1"/>
</dbReference>
<proteinExistence type="predicted"/>
<dbReference type="AlphaFoldDB" id="A0A0C2W4K1"/>
<accession>A0A0C2W4K1</accession>
<evidence type="ECO:0000256" key="5">
    <source>
        <dbReference type="ARBA" id="ARBA00022553"/>
    </source>
</evidence>
<feature type="transmembrane region" description="Helical" evidence="14">
    <location>
        <begin position="151"/>
        <end position="169"/>
    </location>
</feature>
<dbReference type="SUPFAM" id="SSF47384">
    <property type="entry name" value="Homodimeric domain of signal transducing histidine kinase"/>
    <property type="match status" value="1"/>
</dbReference>
<keyword evidence="11 14" id="KW-1133">Transmembrane helix</keyword>
<organism evidence="17 18">
    <name type="scientific">Jeotgalibacillus alimentarius</name>
    <dbReference type="NCBI Taxonomy" id="135826"/>
    <lineage>
        <taxon>Bacteria</taxon>
        <taxon>Bacillati</taxon>
        <taxon>Bacillota</taxon>
        <taxon>Bacilli</taxon>
        <taxon>Bacillales</taxon>
        <taxon>Caryophanaceae</taxon>
        <taxon>Jeotgalibacillus</taxon>
    </lineage>
</organism>
<evidence type="ECO:0000256" key="11">
    <source>
        <dbReference type="ARBA" id="ARBA00022989"/>
    </source>
</evidence>
<keyword evidence="12" id="KW-0902">Two-component regulatory system</keyword>
<dbReference type="Proteomes" id="UP000031950">
    <property type="component" value="Unassembled WGS sequence"/>
</dbReference>
<dbReference type="InterPro" id="IPR004358">
    <property type="entry name" value="Sig_transdc_His_kin-like_C"/>
</dbReference>
<dbReference type="SMART" id="SM00387">
    <property type="entry name" value="HATPase_c"/>
    <property type="match status" value="1"/>
</dbReference>
<keyword evidence="6 17" id="KW-0808">Transferase</keyword>
<dbReference type="OrthoDB" id="9813151at2"/>
<dbReference type="EMBL" id="JXRQ01000015">
    <property type="protein sequence ID" value="KIL51506.1"/>
    <property type="molecule type" value="Genomic_DNA"/>
</dbReference>
<dbReference type="InterPro" id="IPR050398">
    <property type="entry name" value="HssS/ArlS-like"/>
</dbReference>
<dbReference type="InterPro" id="IPR036890">
    <property type="entry name" value="HATPase_C_sf"/>
</dbReference>
<keyword evidence="10" id="KW-0067">ATP-binding</keyword>
<keyword evidence="8" id="KW-0547">Nucleotide-binding</keyword>
<evidence type="ECO:0000256" key="8">
    <source>
        <dbReference type="ARBA" id="ARBA00022741"/>
    </source>
</evidence>
<evidence type="ECO:0000259" key="16">
    <source>
        <dbReference type="PROSITE" id="PS50885"/>
    </source>
</evidence>
<protein>
    <recommendedName>
        <fullName evidence="3">histidine kinase</fullName>
        <ecNumber evidence="3">2.7.13.3</ecNumber>
    </recommendedName>
</protein>
<dbReference type="PROSITE" id="PS50109">
    <property type="entry name" value="HIS_KIN"/>
    <property type="match status" value="1"/>
</dbReference>
<feature type="domain" description="Histidine kinase" evidence="15">
    <location>
        <begin position="231"/>
        <end position="436"/>
    </location>
</feature>
<sequence length="437" mass="48946">MSKLSLKISLFYLTGIAIILVVSLFVMHNLLVEQQVQNELKSLHQRGDSHRDVLSENIDQRTIEHVVMMEEKAITEVVILDESGQVAGASNQADEHVSQDWLNANEGIAEDDWRNEPFLASISLIDGGGSVIMLEPTEQIQSLISDLNRHFLIAALLTGIFLVLSLYFLSHLITRPLLSIRQAAGKLSEGAVITVPETKRNDEIGELALAITKISGDLHQIQKSRKAFLTSIAHELRTPITYIKGYAGLLKKEESAYGEIIYEESERLHKLIEDLFELARMEEHSFTIEPERTEMTAFIKGIIDRLQFVFDEKQITLLFTTPHTFTKKIDRNRFEQVIINLMDNALKYTPEGQTVQITVNQDRIVVIDEGPGVSEEALPFLFDRLYRVDTSRNRETGGTGLGLTIAKEIVEAHNGKITAENTSSGLSIIIDLKGVAS</sequence>
<evidence type="ECO:0000256" key="13">
    <source>
        <dbReference type="ARBA" id="ARBA00023136"/>
    </source>
</evidence>
<dbReference type="SMART" id="SM00388">
    <property type="entry name" value="HisKA"/>
    <property type="match status" value="1"/>
</dbReference>
<feature type="domain" description="HAMP" evidence="16">
    <location>
        <begin position="171"/>
        <end position="223"/>
    </location>
</feature>
<dbReference type="FunFam" id="3.30.565.10:FF:000006">
    <property type="entry name" value="Sensor histidine kinase WalK"/>
    <property type="match status" value="1"/>
</dbReference>
<keyword evidence="5" id="KW-0597">Phosphoprotein</keyword>
<keyword evidence="18" id="KW-1185">Reference proteome</keyword>
<dbReference type="SUPFAM" id="SSF158472">
    <property type="entry name" value="HAMP domain-like"/>
    <property type="match status" value="1"/>
</dbReference>
<dbReference type="PROSITE" id="PS50885">
    <property type="entry name" value="HAMP"/>
    <property type="match status" value="1"/>
</dbReference>
<dbReference type="SUPFAM" id="SSF55874">
    <property type="entry name" value="ATPase domain of HSP90 chaperone/DNA topoisomerase II/histidine kinase"/>
    <property type="match status" value="1"/>
</dbReference>
<evidence type="ECO:0000256" key="6">
    <source>
        <dbReference type="ARBA" id="ARBA00022679"/>
    </source>
</evidence>
<dbReference type="PRINTS" id="PR00344">
    <property type="entry name" value="BCTRLSENSOR"/>
</dbReference>
<evidence type="ECO:0000256" key="10">
    <source>
        <dbReference type="ARBA" id="ARBA00022840"/>
    </source>
</evidence>
<dbReference type="PANTHER" id="PTHR45528:SF1">
    <property type="entry name" value="SENSOR HISTIDINE KINASE CPXA"/>
    <property type="match status" value="1"/>
</dbReference>
<dbReference type="PANTHER" id="PTHR45528">
    <property type="entry name" value="SENSOR HISTIDINE KINASE CPXA"/>
    <property type="match status" value="1"/>
</dbReference>
<evidence type="ECO:0000256" key="14">
    <source>
        <dbReference type="SAM" id="Phobius"/>
    </source>
</evidence>
<evidence type="ECO:0000259" key="15">
    <source>
        <dbReference type="PROSITE" id="PS50109"/>
    </source>
</evidence>
<dbReference type="Pfam" id="PF00672">
    <property type="entry name" value="HAMP"/>
    <property type="match status" value="1"/>
</dbReference>
<dbReference type="InterPro" id="IPR036097">
    <property type="entry name" value="HisK_dim/P_sf"/>
</dbReference>
<comment type="subcellular location">
    <subcellularLocation>
        <location evidence="2">Cell membrane</location>
        <topology evidence="2">Multi-pass membrane protein</topology>
    </subcellularLocation>
</comment>
<dbReference type="CDD" id="cd06225">
    <property type="entry name" value="HAMP"/>
    <property type="match status" value="1"/>
</dbReference>
<evidence type="ECO:0000256" key="4">
    <source>
        <dbReference type="ARBA" id="ARBA00022475"/>
    </source>
</evidence>
<dbReference type="RefSeq" id="WP_041121626.1">
    <property type="nucleotide sequence ID" value="NZ_JXRQ01000015.1"/>
</dbReference>
<evidence type="ECO:0000256" key="7">
    <source>
        <dbReference type="ARBA" id="ARBA00022692"/>
    </source>
</evidence>
<keyword evidence="13 14" id="KW-0472">Membrane</keyword>
<keyword evidence="4" id="KW-1003">Cell membrane</keyword>
<dbReference type="STRING" id="135826.KP77_10180"/>
<evidence type="ECO:0000313" key="18">
    <source>
        <dbReference type="Proteomes" id="UP000031950"/>
    </source>
</evidence>
<dbReference type="Pfam" id="PF00512">
    <property type="entry name" value="HisKA"/>
    <property type="match status" value="1"/>
</dbReference>
<dbReference type="Gene3D" id="3.30.565.10">
    <property type="entry name" value="Histidine kinase-like ATPase, C-terminal domain"/>
    <property type="match status" value="1"/>
</dbReference>
<dbReference type="EC" id="2.7.13.3" evidence="3"/>
<dbReference type="PATRIC" id="fig|135826.4.peg.1013"/>
<keyword evidence="9 17" id="KW-0418">Kinase</keyword>
<dbReference type="Gene3D" id="1.10.287.130">
    <property type="match status" value="1"/>
</dbReference>
<comment type="catalytic activity">
    <reaction evidence="1">
        <text>ATP + protein L-histidine = ADP + protein N-phospho-L-histidine.</text>
        <dbReference type="EC" id="2.7.13.3"/>
    </reaction>
</comment>
<dbReference type="GO" id="GO:0005524">
    <property type="term" value="F:ATP binding"/>
    <property type="evidence" value="ECO:0007669"/>
    <property type="project" value="UniProtKB-KW"/>
</dbReference>
<dbReference type="GO" id="GO:0000155">
    <property type="term" value="F:phosphorelay sensor kinase activity"/>
    <property type="evidence" value="ECO:0007669"/>
    <property type="project" value="InterPro"/>
</dbReference>
<evidence type="ECO:0000256" key="3">
    <source>
        <dbReference type="ARBA" id="ARBA00012438"/>
    </source>
</evidence>
<dbReference type="InterPro" id="IPR003660">
    <property type="entry name" value="HAMP_dom"/>
</dbReference>
<dbReference type="Gene3D" id="6.10.340.10">
    <property type="match status" value="1"/>
</dbReference>
<comment type="caution">
    <text evidence="17">The sequence shown here is derived from an EMBL/GenBank/DDBJ whole genome shotgun (WGS) entry which is preliminary data.</text>
</comment>
<dbReference type="FunFam" id="1.10.287.130:FF:000001">
    <property type="entry name" value="Two-component sensor histidine kinase"/>
    <property type="match status" value="1"/>
</dbReference>
<dbReference type="InterPro" id="IPR005467">
    <property type="entry name" value="His_kinase_dom"/>
</dbReference>
<keyword evidence="7 14" id="KW-0812">Transmembrane</keyword>
<reference evidence="17 18" key="1">
    <citation type="submission" date="2015-01" db="EMBL/GenBank/DDBJ databases">
        <title>Genome sequence of Jeotgalibacillus alimentarius.</title>
        <authorList>
            <person name="Goh K.M."/>
            <person name="Chan K.-G."/>
            <person name="Yaakop A.S."/>
            <person name="Ee R."/>
            <person name="Gan H.M."/>
            <person name="Chan C.S."/>
        </authorList>
    </citation>
    <scope>NUCLEOTIDE SEQUENCE [LARGE SCALE GENOMIC DNA]</scope>
    <source>
        <strain evidence="17 18">YKJ-13</strain>
    </source>
</reference>
<feature type="transmembrane region" description="Helical" evidence="14">
    <location>
        <begin position="12"/>
        <end position="32"/>
    </location>
</feature>
<evidence type="ECO:0000256" key="2">
    <source>
        <dbReference type="ARBA" id="ARBA00004651"/>
    </source>
</evidence>
<dbReference type="InterPro" id="IPR003594">
    <property type="entry name" value="HATPase_dom"/>
</dbReference>
<gene>
    <name evidence="17" type="ORF">KP77_10180</name>
</gene>
<dbReference type="Pfam" id="PF02518">
    <property type="entry name" value="HATPase_c"/>
    <property type="match status" value="1"/>
</dbReference>
<evidence type="ECO:0000256" key="12">
    <source>
        <dbReference type="ARBA" id="ARBA00023012"/>
    </source>
</evidence>
<name>A0A0C2W4K1_9BACL</name>